<reference evidence="9" key="1">
    <citation type="journal article" date="2002" name="J. Bacteriol.">
        <title>Genetic variation at the O-antigen biosynthetic locus in Pseudomonas aeruginosa.</title>
        <authorList>
            <person name="Raymond C.K."/>
            <person name="Sims E.H."/>
            <person name="Kas A."/>
            <person name="Spencer D.H."/>
            <person name="Kutyavin T.V."/>
            <person name="Ivey R.G."/>
            <person name="Zhou Y."/>
            <person name="Kaul R."/>
            <person name="Clendenning J.B."/>
            <person name="Olson M.V."/>
        </authorList>
    </citation>
    <scope>NUCLEOTIDE SEQUENCE</scope>
</reference>
<organism evidence="9">
    <name type="scientific">Pseudomonas aeruginosa</name>
    <dbReference type="NCBI Taxonomy" id="287"/>
    <lineage>
        <taxon>Bacteria</taxon>
        <taxon>Pseudomonadati</taxon>
        <taxon>Pseudomonadota</taxon>
        <taxon>Gammaproteobacteria</taxon>
        <taxon>Pseudomonadales</taxon>
        <taxon>Pseudomonadaceae</taxon>
        <taxon>Pseudomonas</taxon>
    </lineage>
</organism>
<keyword evidence="6 8" id="KW-0472">Membrane</keyword>
<dbReference type="PANTHER" id="PTHR22926">
    <property type="entry name" value="PHOSPHO-N-ACETYLMURAMOYL-PENTAPEPTIDE-TRANSFERASE"/>
    <property type="match status" value="1"/>
</dbReference>
<keyword evidence="7" id="KW-0460">Magnesium</keyword>
<keyword evidence="5 8" id="KW-1133">Transmembrane helix</keyword>
<feature type="transmembrane region" description="Helical" evidence="8">
    <location>
        <begin position="312"/>
        <end position="335"/>
    </location>
</feature>
<evidence type="ECO:0000256" key="1">
    <source>
        <dbReference type="ARBA" id="ARBA00004651"/>
    </source>
</evidence>
<dbReference type="GO" id="GO:0009103">
    <property type="term" value="P:lipopolysaccharide biosynthetic process"/>
    <property type="evidence" value="ECO:0007669"/>
    <property type="project" value="TreeGrafter"/>
</dbReference>
<keyword evidence="3" id="KW-0808">Transferase</keyword>
<evidence type="ECO:0000256" key="7">
    <source>
        <dbReference type="PIRSR" id="PIRSR600715-1"/>
    </source>
</evidence>
<feature type="transmembrane region" description="Helical" evidence="8">
    <location>
        <begin position="244"/>
        <end position="266"/>
    </location>
</feature>
<dbReference type="GO" id="GO:0005886">
    <property type="term" value="C:plasma membrane"/>
    <property type="evidence" value="ECO:0007669"/>
    <property type="project" value="UniProtKB-SubCell"/>
</dbReference>
<feature type="binding site" evidence="7">
    <location>
        <position position="218"/>
    </location>
    <ligand>
        <name>Mg(2+)</name>
        <dbReference type="ChEBI" id="CHEBI:18420"/>
    </ligand>
</feature>
<evidence type="ECO:0000256" key="5">
    <source>
        <dbReference type="ARBA" id="ARBA00022989"/>
    </source>
</evidence>
<feature type="transmembrane region" description="Helical" evidence="8">
    <location>
        <begin position="221"/>
        <end position="238"/>
    </location>
</feature>
<feature type="transmembrane region" description="Helical" evidence="8">
    <location>
        <begin position="191"/>
        <end position="209"/>
    </location>
</feature>
<dbReference type="EMBL" id="AF498414">
    <property type="protein sequence ID" value="AAM27775.1"/>
    <property type="molecule type" value="Genomic_DNA"/>
</dbReference>
<evidence type="ECO:0000256" key="3">
    <source>
        <dbReference type="ARBA" id="ARBA00022679"/>
    </source>
</evidence>
<feature type="transmembrane region" description="Helical" evidence="8">
    <location>
        <begin position="50"/>
        <end position="77"/>
    </location>
</feature>
<feature type="binding site" evidence="7">
    <location>
        <position position="151"/>
    </location>
    <ligand>
        <name>Mg(2+)</name>
        <dbReference type="ChEBI" id="CHEBI:18420"/>
    </ligand>
</feature>
<feature type="transmembrane region" description="Helical" evidence="8">
    <location>
        <begin position="287"/>
        <end position="306"/>
    </location>
</feature>
<dbReference type="PATRIC" id="fig|287.2003.peg.1713"/>
<dbReference type="AlphaFoldDB" id="Q8KI54"/>
<dbReference type="GO" id="GO:0071555">
    <property type="term" value="P:cell wall organization"/>
    <property type="evidence" value="ECO:0007669"/>
    <property type="project" value="TreeGrafter"/>
</dbReference>
<comment type="cofactor">
    <cofactor evidence="7">
        <name>Mg(2+)</name>
        <dbReference type="ChEBI" id="CHEBI:18420"/>
    </cofactor>
</comment>
<dbReference type="PANTHER" id="PTHR22926:SF3">
    <property type="entry name" value="UNDECAPRENYL-PHOSPHATE ALPHA-N-ACETYLGLUCOSAMINYL 1-PHOSPHATE TRANSFERASE"/>
    <property type="match status" value="1"/>
</dbReference>
<feature type="transmembrane region" description="Helical" evidence="8">
    <location>
        <begin position="124"/>
        <end position="147"/>
    </location>
</feature>
<accession>Q8KI54</accession>
<keyword evidence="4 8" id="KW-0812">Transmembrane</keyword>
<dbReference type="CDD" id="cd06854">
    <property type="entry name" value="GT_WbpL_WbcO_like"/>
    <property type="match status" value="1"/>
</dbReference>
<dbReference type="Pfam" id="PF00953">
    <property type="entry name" value="Glycos_transf_4"/>
    <property type="match status" value="1"/>
</dbReference>
<evidence type="ECO:0000313" key="9">
    <source>
        <dbReference type="EMBL" id="AAM27652.1"/>
    </source>
</evidence>
<dbReference type="GO" id="GO:0016780">
    <property type="term" value="F:phosphotransferase activity, for other substituted phosphate groups"/>
    <property type="evidence" value="ECO:0007669"/>
    <property type="project" value="InterPro"/>
</dbReference>
<protein>
    <submittedName>
        <fullName evidence="9">Uncharacterized protein</fullName>
    </submittedName>
</protein>
<sequence>MGTLLLLSSLVFSFVVTAALRRYALAEKLLDVPNFRSSHSCPTPRGGGMAFVVSFLSSLLYLTFTGLIGTETFYALFGGGAGVALLGWLDDHGYSITVGLRLLGHFSAALWVLFWLGGMPPVPVFGHTVDLGVFGNLPALLYLAWLLNLYNFMDGIDGLASVEAICVCLGGILLLWTLAASGLGPHYGEGVWLLALLACTVLGFLIWNFPPARIFMGDSGSGFLGIVLGTISLQMAWFSPSLFWCWLILLGVFVVDATFTLLRRLLRGDKIHQSHRSHAYQHAARMLSRHLPVTLGVVAINLFWLLPLALLVVLGIIDGVLGMLIAYAPLIWLVVRLGAGKP</sequence>
<evidence type="ECO:0000256" key="2">
    <source>
        <dbReference type="ARBA" id="ARBA00022475"/>
    </source>
</evidence>
<keyword evidence="7" id="KW-0479">Metal-binding</keyword>
<evidence type="ECO:0000256" key="4">
    <source>
        <dbReference type="ARBA" id="ARBA00022692"/>
    </source>
</evidence>
<keyword evidence="2" id="KW-1003">Cell membrane</keyword>
<evidence type="ECO:0000256" key="6">
    <source>
        <dbReference type="ARBA" id="ARBA00023136"/>
    </source>
</evidence>
<dbReference type="GO" id="GO:0044038">
    <property type="term" value="P:cell wall macromolecule biosynthetic process"/>
    <property type="evidence" value="ECO:0007669"/>
    <property type="project" value="TreeGrafter"/>
</dbReference>
<name>Q8KI54_PSEAI</name>
<dbReference type="GO" id="GO:0046872">
    <property type="term" value="F:metal ion binding"/>
    <property type="evidence" value="ECO:0007669"/>
    <property type="project" value="UniProtKB-KW"/>
</dbReference>
<dbReference type="RefSeq" id="WP_003116434.1">
    <property type="nucleotide sequence ID" value="NZ_AP014839.1"/>
</dbReference>
<dbReference type="EMBL" id="AF498407">
    <property type="protein sequence ID" value="AAM27652.1"/>
    <property type="molecule type" value="Genomic_DNA"/>
</dbReference>
<evidence type="ECO:0000256" key="8">
    <source>
        <dbReference type="SAM" id="Phobius"/>
    </source>
</evidence>
<comment type="subcellular location">
    <subcellularLocation>
        <location evidence="1">Cell membrane</location>
        <topology evidence="1">Multi-pass membrane protein</topology>
    </subcellularLocation>
</comment>
<feature type="transmembrane region" description="Helical" evidence="8">
    <location>
        <begin position="159"/>
        <end position="179"/>
    </location>
</feature>
<dbReference type="InterPro" id="IPR000715">
    <property type="entry name" value="Glycosyl_transferase_4"/>
</dbReference>
<proteinExistence type="predicted"/>
<feature type="transmembrane region" description="Helical" evidence="8">
    <location>
        <begin position="98"/>
        <end position="118"/>
    </location>
</feature>